<reference evidence="1 2" key="1">
    <citation type="submission" date="2019-11" db="EMBL/GenBank/DDBJ databases">
        <title>Draft Genome Sequence of Plant Growth-Promoting Rhizosphere-Associated Bacteria.</title>
        <authorList>
            <person name="Vasilyev I.Y."/>
            <person name="Radchenko V."/>
            <person name="Ilnitskaya E.V."/>
        </authorList>
    </citation>
    <scope>NUCLEOTIDE SEQUENCE [LARGE SCALE GENOMIC DNA]</scope>
    <source>
        <strain evidence="1 2">VRA_MhP_f</strain>
    </source>
</reference>
<dbReference type="Proteomes" id="UP000461948">
    <property type="component" value="Unassembled WGS sequence"/>
</dbReference>
<dbReference type="EMBL" id="WKLC01000003">
    <property type="protein sequence ID" value="MSE13659.1"/>
    <property type="molecule type" value="Genomic_DNA"/>
</dbReference>
<comment type="caution">
    <text evidence="1">The sequence shown here is derived from an EMBL/GenBank/DDBJ whole genome shotgun (WGS) entry which is preliminary data.</text>
</comment>
<accession>A0A7X2MI22</accession>
<gene>
    <name evidence="1" type="ORF">GKC49_00330</name>
</gene>
<protein>
    <submittedName>
        <fullName evidence="1">Uncharacterized protein</fullName>
    </submittedName>
</protein>
<evidence type="ECO:0000313" key="1">
    <source>
        <dbReference type="EMBL" id="MSE13659.1"/>
    </source>
</evidence>
<organism evidence="1 2">
    <name type="scientific">Enterobacter agglomerans</name>
    <name type="common">Erwinia herbicola</name>
    <name type="synonym">Pantoea agglomerans</name>
    <dbReference type="NCBI Taxonomy" id="549"/>
    <lineage>
        <taxon>Bacteria</taxon>
        <taxon>Pseudomonadati</taxon>
        <taxon>Pseudomonadota</taxon>
        <taxon>Gammaproteobacteria</taxon>
        <taxon>Enterobacterales</taxon>
        <taxon>Erwiniaceae</taxon>
        <taxon>Pantoea</taxon>
        <taxon>Pantoea agglomerans group</taxon>
    </lineage>
</organism>
<name>A0A7X2MI22_ENTAG</name>
<proteinExistence type="predicted"/>
<sequence length="224" mass="26323">MEQHTFIDRFFHSSKELTDFRNMGERDINTLFSFLNNMHSFQDRIRMQFDLSIAQHPEFKLLRIIRNYFHHVGDVDEFRVFNARNEFSLSHTEMIIIPVSVIAKAVINTKKRRDGLKEIKSICEFIDGFEYISDQDSFLAQGRYLIHEGKKYYPGFDLFKCVYNITNVIADMCRETPEFSQKKCVLSLDSTYTSDNNIGKFNLYCHAGNVPFLSTEGYIFPSQN</sequence>
<evidence type="ECO:0000313" key="2">
    <source>
        <dbReference type="Proteomes" id="UP000461948"/>
    </source>
</evidence>
<dbReference type="AlphaFoldDB" id="A0A7X2MI22"/>
<dbReference type="RefSeq" id="WP_187495266.1">
    <property type="nucleotide sequence ID" value="NZ_JACSWY010000018.1"/>
</dbReference>